<sequence>MAKANGLSVKHSKYTNLDESEIIKDKLVQAEKFFEAAADFKQKVKDNLVIE</sequence>
<evidence type="ECO:0000313" key="2">
    <source>
        <dbReference type="Proteomes" id="UP000623269"/>
    </source>
</evidence>
<comment type="caution">
    <text evidence="1">The sequence shown here is derived from an EMBL/GenBank/DDBJ whole genome shotgun (WGS) entry which is preliminary data.</text>
</comment>
<dbReference type="RefSeq" id="WP_197661395.1">
    <property type="nucleotide sequence ID" value="NZ_JAEAGR010000009.1"/>
</dbReference>
<proteinExistence type="predicted"/>
<name>A0A8J7KX06_9FIRM</name>
<gene>
    <name evidence="1" type="ORF">I5677_09740</name>
</gene>
<accession>A0A8J7KX06</accession>
<reference evidence="1" key="1">
    <citation type="submission" date="2020-12" db="EMBL/GenBank/DDBJ databases">
        <title>M. sibirica DSM 26468T genome.</title>
        <authorList>
            <person name="Thieme N."/>
            <person name="Rettenmaier R."/>
            <person name="Zverlov V."/>
            <person name="Liebl W."/>
        </authorList>
    </citation>
    <scope>NUCLEOTIDE SEQUENCE</scope>
    <source>
        <strain evidence="1">DSM 26468</strain>
    </source>
</reference>
<protein>
    <submittedName>
        <fullName evidence="1">Uncharacterized protein</fullName>
    </submittedName>
</protein>
<dbReference type="Proteomes" id="UP000623269">
    <property type="component" value="Unassembled WGS sequence"/>
</dbReference>
<dbReference type="EMBL" id="JAEAGR010000009">
    <property type="protein sequence ID" value="MBH1941172.1"/>
    <property type="molecule type" value="Genomic_DNA"/>
</dbReference>
<evidence type="ECO:0000313" key="1">
    <source>
        <dbReference type="EMBL" id="MBH1941172.1"/>
    </source>
</evidence>
<organism evidence="1 2">
    <name type="scientific">Mobilitalea sibirica</name>
    <dbReference type="NCBI Taxonomy" id="1462919"/>
    <lineage>
        <taxon>Bacteria</taxon>
        <taxon>Bacillati</taxon>
        <taxon>Bacillota</taxon>
        <taxon>Clostridia</taxon>
        <taxon>Lachnospirales</taxon>
        <taxon>Lachnospiraceae</taxon>
        <taxon>Mobilitalea</taxon>
    </lineage>
</organism>
<keyword evidence="2" id="KW-1185">Reference proteome</keyword>
<dbReference type="AlphaFoldDB" id="A0A8J7KX06"/>